<accession>A0A087TZH7</accession>
<gene>
    <name evidence="1" type="ORF">X975_16810</name>
</gene>
<dbReference type="EMBL" id="KK117457">
    <property type="protein sequence ID" value="KFM70516.1"/>
    <property type="molecule type" value="Genomic_DNA"/>
</dbReference>
<dbReference type="Proteomes" id="UP000054359">
    <property type="component" value="Unassembled WGS sequence"/>
</dbReference>
<evidence type="ECO:0000313" key="1">
    <source>
        <dbReference type="EMBL" id="KFM70516.1"/>
    </source>
</evidence>
<evidence type="ECO:0000313" key="2">
    <source>
        <dbReference type="Proteomes" id="UP000054359"/>
    </source>
</evidence>
<protein>
    <submittedName>
        <fullName evidence="1">Uncharacterized protein</fullName>
    </submittedName>
</protein>
<dbReference type="AlphaFoldDB" id="A0A087TZH7"/>
<reference evidence="1 2" key="1">
    <citation type="submission" date="2013-11" db="EMBL/GenBank/DDBJ databases">
        <title>Genome sequencing of Stegodyphus mimosarum.</title>
        <authorList>
            <person name="Bechsgaard J."/>
        </authorList>
    </citation>
    <scope>NUCLEOTIDE SEQUENCE [LARGE SCALE GENOMIC DNA]</scope>
</reference>
<feature type="non-terminal residue" evidence="1">
    <location>
        <position position="85"/>
    </location>
</feature>
<sequence length="85" mass="10451">MLKSKMRLIAFFSYYKEFIHHEIVPSQSINQHLNKKRHAFFRLKNRIRKVRKGFFILGNNFFYTIMISPRQYCLYNSILLNIHLQ</sequence>
<organism evidence="1 2">
    <name type="scientific">Stegodyphus mimosarum</name>
    <name type="common">African social velvet spider</name>
    <dbReference type="NCBI Taxonomy" id="407821"/>
    <lineage>
        <taxon>Eukaryota</taxon>
        <taxon>Metazoa</taxon>
        <taxon>Ecdysozoa</taxon>
        <taxon>Arthropoda</taxon>
        <taxon>Chelicerata</taxon>
        <taxon>Arachnida</taxon>
        <taxon>Araneae</taxon>
        <taxon>Araneomorphae</taxon>
        <taxon>Entelegynae</taxon>
        <taxon>Eresoidea</taxon>
        <taxon>Eresidae</taxon>
        <taxon>Stegodyphus</taxon>
    </lineage>
</organism>
<proteinExistence type="predicted"/>
<name>A0A087TZH7_STEMI</name>
<keyword evidence="2" id="KW-1185">Reference proteome</keyword>